<dbReference type="Proteomes" id="UP000232133">
    <property type="component" value="Chromosome"/>
</dbReference>
<keyword evidence="1" id="KW-0472">Membrane</keyword>
<dbReference type="RefSeq" id="WP_004033747.1">
    <property type="nucleotide sequence ID" value="NZ_CAABOX010000004.1"/>
</dbReference>
<gene>
    <name evidence="3" type="ORF">BK798_04255</name>
</gene>
<dbReference type="GeneID" id="78818415"/>
<evidence type="ECO:0000259" key="2">
    <source>
        <dbReference type="Pfam" id="PF12773"/>
    </source>
</evidence>
<reference evidence="3 4" key="1">
    <citation type="submission" date="2016-10" db="EMBL/GenBank/DDBJ databases">
        <authorList>
            <person name="Varghese N."/>
        </authorList>
    </citation>
    <scope>NUCLEOTIDE SEQUENCE [LARGE SCALE GENOMIC DNA]</scope>
    <source>
        <strain evidence="3 4">KB11</strain>
    </source>
</reference>
<protein>
    <submittedName>
        <fullName evidence="3">Zinc ribbon domain-containing protein</fullName>
    </submittedName>
</protein>
<accession>A0A2H4U6H7</accession>
<dbReference type="AlphaFoldDB" id="A0A2H4U6H7"/>
<keyword evidence="1" id="KW-1133">Transmembrane helix</keyword>
<dbReference type="Pfam" id="PF12773">
    <property type="entry name" value="DZR"/>
    <property type="match status" value="1"/>
</dbReference>
<name>A0A2H4U6H7_METSM</name>
<evidence type="ECO:0000313" key="4">
    <source>
        <dbReference type="Proteomes" id="UP000232133"/>
    </source>
</evidence>
<feature type="transmembrane region" description="Helical" evidence="1">
    <location>
        <begin position="104"/>
        <end position="122"/>
    </location>
</feature>
<feature type="domain" description="DZANK-type" evidence="2">
    <location>
        <begin position="4"/>
        <end position="54"/>
    </location>
</feature>
<organism evidence="3 4">
    <name type="scientific">Methanobrevibacter smithii</name>
    <dbReference type="NCBI Taxonomy" id="2173"/>
    <lineage>
        <taxon>Archaea</taxon>
        <taxon>Methanobacteriati</taxon>
        <taxon>Methanobacteriota</taxon>
        <taxon>Methanomada group</taxon>
        <taxon>Methanobacteria</taxon>
        <taxon>Methanobacteriales</taxon>
        <taxon>Methanobacteriaceae</taxon>
        <taxon>Methanobrevibacter</taxon>
    </lineage>
</organism>
<feature type="transmembrane region" description="Helical" evidence="1">
    <location>
        <begin position="71"/>
        <end position="92"/>
    </location>
</feature>
<evidence type="ECO:0000313" key="3">
    <source>
        <dbReference type="EMBL" id="ATZ59684.1"/>
    </source>
</evidence>
<dbReference type="InterPro" id="IPR025874">
    <property type="entry name" value="DZR"/>
</dbReference>
<dbReference type="OMA" id="LPADHIN"/>
<keyword evidence="1" id="KW-0812">Transmembrane</keyword>
<dbReference type="EMBL" id="CP017803">
    <property type="protein sequence ID" value="ATZ59684.1"/>
    <property type="molecule type" value="Genomic_DNA"/>
</dbReference>
<proteinExistence type="predicted"/>
<evidence type="ECO:0000256" key="1">
    <source>
        <dbReference type="SAM" id="Phobius"/>
    </source>
</evidence>
<sequence>MKYCPKCGSEIKNNMKFCQKCGAKLPADHINLNNEYCKHCGSAIPKGATRCPKCDRYLDEAANDSHSVATVIGYIFSFLVPLAAVVAGIYLLTQKNENVHKHGACIIIIAVGVMCITYLYYIKFL</sequence>